<feature type="region of interest" description="Disordered" evidence="1">
    <location>
        <begin position="20"/>
        <end position="61"/>
    </location>
</feature>
<dbReference type="EMBL" id="FR824084">
    <property type="protein sequence ID" value="CCA17704.1"/>
    <property type="molecule type" value="Genomic_DNA"/>
</dbReference>
<evidence type="ECO:0000313" key="2">
    <source>
        <dbReference type="EMBL" id="CCA17704.1"/>
    </source>
</evidence>
<feature type="compositionally biased region" description="Basic residues" evidence="1">
    <location>
        <begin position="43"/>
        <end position="52"/>
    </location>
</feature>
<protein>
    <submittedName>
        <fullName evidence="2">AlNc14C39G3358 protein</fullName>
    </submittedName>
    <submittedName>
        <fullName evidence="3">AlNc14C49G3883 protein</fullName>
    </submittedName>
</protein>
<dbReference type="AlphaFoldDB" id="F0W991"/>
<evidence type="ECO:0000256" key="1">
    <source>
        <dbReference type="SAM" id="MobiDB-lite"/>
    </source>
</evidence>
<name>F0W991_9STRA</name>
<reference evidence="2" key="2">
    <citation type="submission" date="2011-02" db="EMBL/GenBank/DDBJ databases">
        <authorList>
            <person name="MacLean D."/>
        </authorList>
    </citation>
    <scope>NUCLEOTIDE SEQUENCE</scope>
</reference>
<feature type="compositionally biased region" description="Basic and acidic residues" evidence="1">
    <location>
        <begin position="23"/>
        <end position="40"/>
    </location>
</feature>
<reference evidence="2" key="1">
    <citation type="journal article" date="2011" name="PLoS Biol.">
        <title>Gene gain and loss during evolution of obligate parasitism in the white rust pathogen of Arabidopsis thaliana.</title>
        <authorList>
            <person name="Kemen E."/>
            <person name="Gardiner A."/>
            <person name="Schultz-Larsen T."/>
            <person name="Kemen A.C."/>
            <person name="Balmuth A.L."/>
            <person name="Robert-Seilaniantz A."/>
            <person name="Bailey K."/>
            <person name="Holub E."/>
            <person name="Studholme D.J."/>
            <person name="Maclean D."/>
            <person name="Jones J.D."/>
        </authorList>
    </citation>
    <scope>NUCLEOTIDE SEQUENCE</scope>
</reference>
<dbReference type="HOGENOM" id="CLU_2268842_0_0_1"/>
<organism evidence="2">
    <name type="scientific">Albugo laibachii Nc14</name>
    <dbReference type="NCBI Taxonomy" id="890382"/>
    <lineage>
        <taxon>Eukaryota</taxon>
        <taxon>Sar</taxon>
        <taxon>Stramenopiles</taxon>
        <taxon>Oomycota</taxon>
        <taxon>Peronosporomycetes</taxon>
        <taxon>Albuginales</taxon>
        <taxon>Albuginaceae</taxon>
        <taxon>Albugo</taxon>
    </lineage>
</organism>
<sequence>MSERVTKLFLHGREAQAVKCTKTKKDVSAAKHRNKGESNTRKVSGKKPHKRQQFSCQTNGKQTNDLAKKLMKANVKKLHQSVTPKTIQLMKEILQKCDTSGRL</sequence>
<dbReference type="EMBL" id="FR824094">
    <property type="protein sequence ID" value="CCA18350.1"/>
    <property type="molecule type" value="Genomic_DNA"/>
</dbReference>
<gene>
    <name evidence="2" type="primary">AlNc14C39G3358</name>
    <name evidence="3" type="synonym">AlNc14C49G3883</name>
    <name evidence="2" type="ORF">ALNC14_038470</name>
    <name evidence="3" type="ORF">ALNC14_044930</name>
</gene>
<accession>F0W991</accession>
<proteinExistence type="predicted"/>
<evidence type="ECO:0000313" key="3">
    <source>
        <dbReference type="EMBL" id="CCA18350.1"/>
    </source>
</evidence>